<dbReference type="Proteomes" id="UP000019226">
    <property type="component" value="Chromosome"/>
</dbReference>
<comment type="subcellular location">
    <subcellularLocation>
        <location evidence="1">Cell membrane</location>
        <topology evidence="1">Multi-pass membrane protein</topology>
    </subcellularLocation>
</comment>
<dbReference type="RefSeq" id="WP_006822706.1">
    <property type="nucleotide sequence ID" value="NZ_CP004350.1"/>
</dbReference>
<evidence type="ECO:0000256" key="5">
    <source>
        <dbReference type="ARBA" id="ARBA00023136"/>
    </source>
</evidence>
<feature type="domain" description="Cardiolipin synthase N-terminal" evidence="7">
    <location>
        <begin position="22"/>
        <end position="57"/>
    </location>
</feature>
<feature type="transmembrane region" description="Helical" evidence="6">
    <location>
        <begin position="41"/>
        <end position="61"/>
    </location>
</feature>
<evidence type="ECO:0000256" key="3">
    <source>
        <dbReference type="ARBA" id="ARBA00022692"/>
    </source>
</evidence>
<dbReference type="EMBL" id="CP004350">
    <property type="protein sequence ID" value="AHI21018.1"/>
    <property type="molecule type" value="Genomic_DNA"/>
</dbReference>
<reference evidence="9" key="1">
    <citation type="submission" date="2013-02" db="EMBL/GenBank/DDBJ databases">
        <title>The complete genome sequence of Corynebacterium casei LMG S-19264 (=DSM 44701).</title>
        <authorList>
            <person name="Ruckert C."/>
            <person name="Albersmeier A."/>
            <person name="Kalinowski J."/>
        </authorList>
    </citation>
    <scope>NUCLEOTIDE SEQUENCE [LARGE SCALE GENOMIC DNA]</scope>
    <source>
        <strain evidence="9">LMG S-19264</strain>
    </source>
</reference>
<dbReference type="GeneID" id="96768565"/>
<evidence type="ECO:0000313" key="8">
    <source>
        <dbReference type="EMBL" id="AHI21018.1"/>
    </source>
</evidence>
<keyword evidence="5 6" id="KW-0472">Membrane</keyword>
<evidence type="ECO:0000313" key="9">
    <source>
        <dbReference type="Proteomes" id="UP000019226"/>
    </source>
</evidence>
<evidence type="ECO:0000256" key="1">
    <source>
        <dbReference type="ARBA" id="ARBA00004651"/>
    </source>
</evidence>
<feature type="transmembrane region" description="Helical" evidence="6">
    <location>
        <begin position="12"/>
        <end position="29"/>
    </location>
</feature>
<gene>
    <name evidence="8" type="ORF">CCASEI_12340</name>
</gene>
<evidence type="ECO:0000259" key="7">
    <source>
        <dbReference type="Pfam" id="PF13396"/>
    </source>
</evidence>
<name>A0ABN4CGT5_9CORY</name>
<evidence type="ECO:0000256" key="2">
    <source>
        <dbReference type="ARBA" id="ARBA00022475"/>
    </source>
</evidence>
<protein>
    <recommendedName>
        <fullName evidence="7">Cardiolipin synthase N-terminal domain-containing protein</fullName>
    </recommendedName>
</protein>
<evidence type="ECO:0000256" key="4">
    <source>
        <dbReference type="ARBA" id="ARBA00022989"/>
    </source>
</evidence>
<sequence length="71" mass="8172">MNPLILTATDIAFGTLAVVLVVLTAWSAIDLYFQRNNRARTLLWLIFILLAPFIGSLVSLFKTQRMRSRRY</sequence>
<proteinExistence type="predicted"/>
<keyword evidence="4 6" id="KW-1133">Transmembrane helix</keyword>
<keyword evidence="3 6" id="KW-0812">Transmembrane</keyword>
<keyword evidence="2" id="KW-1003">Cell membrane</keyword>
<dbReference type="Pfam" id="PF13396">
    <property type="entry name" value="PLDc_N"/>
    <property type="match status" value="1"/>
</dbReference>
<organism evidence="8 9">
    <name type="scientific">Corynebacterium casei LMG S-19264</name>
    <dbReference type="NCBI Taxonomy" id="1285583"/>
    <lineage>
        <taxon>Bacteria</taxon>
        <taxon>Bacillati</taxon>
        <taxon>Actinomycetota</taxon>
        <taxon>Actinomycetes</taxon>
        <taxon>Mycobacteriales</taxon>
        <taxon>Corynebacteriaceae</taxon>
        <taxon>Corynebacterium</taxon>
    </lineage>
</organism>
<keyword evidence="9" id="KW-1185">Reference proteome</keyword>
<evidence type="ECO:0000256" key="6">
    <source>
        <dbReference type="SAM" id="Phobius"/>
    </source>
</evidence>
<dbReference type="InterPro" id="IPR027379">
    <property type="entry name" value="CLS_N"/>
</dbReference>
<accession>A0ABN4CGT5</accession>